<accession>A0A2T3G377</accession>
<dbReference type="Proteomes" id="UP000240974">
    <property type="component" value="Unassembled WGS sequence"/>
</dbReference>
<dbReference type="EMBL" id="PYLQ01000006">
    <property type="protein sequence ID" value="PST41969.1"/>
    <property type="molecule type" value="Genomic_DNA"/>
</dbReference>
<reference evidence="1 2" key="1">
    <citation type="journal article" date="2019" name="Int. J. Syst. Evol. Microbiol.">
        <title>Faecalibacillus intestinalis gen. nov., sp. nov. and Faecalibacillus faecis sp. nov., isolated from human faeces.</title>
        <authorList>
            <person name="Seo B."/>
            <person name="Jeon K."/>
            <person name="Baek I."/>
            <person name="Lee Y.M."/>
            <person name="Baek K."/>
            <person name="Ko G."/>
        </authorList>
    </citation>
    <scope>NUCLEOTIDE SEQUENCE [LARGE SCALE GENOMIC DNA]</scope>
    <source>
        <strain evidence="1 2">SNUG30099</strain>
    </source>
</reference>
<proteinExistence type="predicted"/>
<evidence type="ECO:0000313" key="1">
    <source>
        <dbReference type="EMBL" id="PST41969.1"/>
    </source>
</evidence>
<protein>
    <submittedName>
        <fullName evidence="1">Uncharacterized protein</fullName>
    </submittedName>
</protein>
<evidence type="ECO:0000313" key="2">
    <source>
        <dbReference type="Proteomes" id="UP000240974"/>
    </source>
</evidence>
<keyword evidence="2" id="KW-1185">Reference proteome</keyword>
<gene>
    <name evidence="1" type="ORF">C7U54_06450</name>
</gene>
<dbReference type="InterPro" id="IPR036388">
    <property type="entry name" value="WH-like_DNA-bd_sf"/>
</dbReference>
<organism evidence="1 2">
    <name type="scientific">Faecalibacillus intestinalis</name>
    <dbReference type="NCBI Taxonomy" id="1982626"/>
    <lineage>
        <taxon>Bacteria</taxon>
        <taxon>Bacillati</taxon>
        <taxon>Bacillota</taxon>
        <taxon>Erysipelotrichia</taxon>
        <taxon>Erysipelotrichales</taxon>
        <taxon>Coprobacillaceae</taxon>
        <taxon>Faecalibacillus</taxon>
    </lineage>
</organism>
<name>A0A2T3G377_9FIRM</name>
<dbReference type="AlphaFoldDB" id="A0A2T3G377"/>
<comment type="caution">
    <text evidence="1">The sequence shown here is derived from an EMBL/GenBank/DDBJ whole genome shotgun (WGS) entry which is preliminary data.</text>
</comment>
<sequence>MIIGKIMMIQNSSSKESVEYLISKKIMELKGNIKDYTLNRFIEEVGVSKTSMVRYLKNININKFSYFKNVMYEEYMHAEVDMKKMKKVIKNNFPHIQTQTFKKIMVCKRIVILGDGNRFALLLCQKALTYLGYPCEIPVYLGSEEEIIDQFHLKEDDLVIIVSLHETYDDFCTNRSVFYQNANYLDVKIKPKIGFIGVAPKDNHLYFNYNINQESFDKSMNELQVFFLNLVQYILYKNGI</sequence>
<dbReference type="Gene3D" id="1.10.10.10">
    <property type="entry name" value="Winged helix-like DNA-binding domain superfamily/Winged helix DNA-binding domain"/>
    <property type="match status" value="1"/>
</dbReference>